<protein>
    <submittedName>
        <fullName evidence="1">Uncharacterized protein</fullName>
    </submittedName>
</protein>
<dbReference type="Proteomes" id="UP001497516">
    <property type="component" value="Chromosome 7"/>
</dbReference>
<organism evidence="1 2">
    <name type="scientific">Linum trigynum</name>
    <dbReference type="NCBI Taxonomy" id="586398"/>
    <lineage>
        <taxon>Eukaryota</taxon>
        <taxon>Viridiplantae</taxon>
        <taxon>Streptophyta</taxon>
        <taxon>Embryophyta</taxon>
        <taxon>Tracheophyta</taxon>
        <taxon>Spermatophyta</taxon>
        <taxon>Magnoliopsida</taxon>
        <taxon>eudicotyledons</taxon>
        <taxon>Gunneridae</taxon>
        <taxon>Pentapetalae</taxon>
        <taxon>rosids</taxon>
        <taxon>fabids</taxon>
        <taxon>Malpighiales</taxon>
        <taxon>Linaceae</taxon>
        <taxon>Linum</taxon>
    </lineage>
</organism>
<dbReference type="AlphaFoldDB" id="A0AAV2G0B0"/>
<keyword evidence="2" id="KW-1185">Reference proteome</keyword>
<gene>
    <name evidence="1" type="ORF">LTRI10_LOCUS43575</name>
</gene>
<proteinExistence type="predicted"/>
<dbReference type="EMBL" id="OZ034820">
    <property type="protein sequence ID" value="CAL1403662.1"/>
    <property type="molecule type" value="Genomic_DNA"/>
</dbReference>
<evidence type="ECO:0000313" key="1">
    <source>
        <dbReference type="EMBL" id="CAL1403662.1"/>
    </source>
</evidence>
<evidence type="ECO:0000313" key="2">
    <source>
        <dbReference type="Proteomes" id="UP001497516"/>
    </source>
</evidence>
<sequence>MSEGETTFSLLVEYLHAPSRCLQCQVHGHEIGEGIKCKVAEVEETTWVEKGYGGNELVLPTTSLASPVIVVLAANAESPGGV</sequence>
<name>A0AAV2G0B0_9ROSI</name>
<reference evidence="1 2" key="1">
    <citation type="submission" date="2024-04" db="EMBL/GenBank/DDBJ databases">
        <authorList>
            <person name="Fracassetti M."/>
        </authorList>
    </citation>
    <scope>NUCLEOTIDE SEQUENCE [LARGE SCALE GENOMIC DNA]</scope>
</reference>
<accession>A0AAV2G0B0</accession>